<evidence type="ECO:0000256" key="1">
    <source>
        <dbReference type="ARBA" id="ARBA00022630"/>
    </source>
</evidence>
<sequence>MHTHLFDQVGAMTKVAVITAGLGVPSSSRMLADQLSDALRTELSLSGQDATVDVLELRNYAVDIAQHLVSGFAPPALAAAIQSVTDADALIVVSPVFTGSYSGLFKSFFDVIDNTALEGMPVLMGATGGSARHALVLEHAMRPLFTYLRTRVVPTAVYAAPQDWGVGEDDEPALEQRARRAARELAAMLAGRSVTPARPANDRIEPSAPFEDLLARIQAPAS</sequence>
<dbReference type="Proteomes" id="UP000305233">
    <property type="component" value="Unassembled WGS sequence"/>
</dbReference>
<evidence type="ECO:0000313" key="5">
    <source>
        <dbReference type="EMBL" id="THJ64768.1"/>
    </source>
</evidence>
<name>A0A4S5E0D4_9MICC</name>
<evidence type="ECO:0000256" key="2">
    <source>
        <dbReference type="ARBA" id="ARBA00022643"/>
    </source>
</evidence>
<dbReference type="PANTHER" id="PTHR43408:SF2">
    <property type="entry name" value="FMN REDUCTASE (NADPH)"/>
    <property type="match status" value="1"/>
</dbReference>
<dbReference type="PANTHER" id="PTHR43408">
    <property type="entry name" value="FMN REDUCTASE (NADPH)"/>
    <property type="match status" value="1"/>
</dbReference>
<evidence type="ECO:0000259" key="4">
    <source>
        <dbReference type="Pfam" id="PF03358"/>
    </source>
</evidence>
<dbReference type="InterPro" id="IPR051814">
    <property type="entry name" value="NAD(P)H-dep_FMN_reductase"/>
</dbReference>
<dbReference type="AlphaFoldDB" id="A0A4S5E0D4"/>
<dbReference type="GO" id="GO:0016491">
    <property type="term" value="F:oxidoreductase activity"/>
    <property type="evidence" value="ECO:0007669"/>
    <property type="project" value="UniProtKB-KW"/>
</dbReference>
<evidence type="ECO:0000256" key="3">
    <source>
        <dbReference type="ARBA" id="ARBA00023002"/>
    </source>
</evidence>
<keyword evidence="3" id="KW-0560">Oxidoreductase</keyword>
<dbReference type="InterPro" id="IPR005025">
    <property type="entry name" value="FMN_Rdtase-like_dom"/>
</dbReference>
<dbReference type="SUPFAM" id="SSF52218">
    <property type="entry name" value="Flavoproteins"/>
    <property type="match status" value="1"/>
</dbReference>
<organism evidence="5 6">
    <name type="scientific">Arthrobacter echini</name>
    <dbReference type="NCBI Taxonomy" id="1529066"/>
    <lineage>
        <taxon>Bacteria</taxon>
        <taxon>Bacillati</taxon>
        <taxon>Actinomycetota</taxon>
        <taxon>Actinomycetes</taxon>
        <taxon>Micrococcales</taxon>
        <taxon>Micrococcaceae</taxon>
        <taxon>Arthrobacter</taxon>
    </lineage>
</organism>
<dbReference type="Gene3D" id="3.40.50.360">
    <property type="match status" value="1"/>
</dbReference>
<dbReference type="OrthoDB" id="1643408at2"/>
<dbReference type="InterPro" id="IPR029039">
    <property type="entry name" value="Flavoprotein-like_sf"/>
</dbReference>
<accession>A0A4S5E0D4</accession>
<feature type="domain" description="NADPH-dependent FMN reductase-like" evidence="4">
    <location>
        <begin position="13"/>
        <end position="164"/>
    </location>
</feature>
<keyword evidence="2" id="KW-0288">FMN</keyword>
<comment type="caution">
    <text evidence="5">The sequence shown here is derived from an EMBL/GenBank/DDBJ whole genome shotgun (WGS) entry which is preliminary data.</text>
</comment>
<reference evidence="5 6" key="1">
    <citation type="submission" date="2019-04" db="EMBL/GenBank/DDBJ databases">
        <authorList>
            <person name="Liu Q."/>
            <person name="Xin Y.-H."/>
        </authorList>
    </citation>
    <scope>NUCLEOTIDE SEQUENCE [LARGE SCALE GENOMIC DNA]</scope>
    <source>
        <strain evidence="5 6">AM23</strain>
    </source>
</reference>
<keyword evidence="6" id="KW-1185">Reference proteome</keyword>
<dbReference type="EMBL" id="SSWH01000018">
    <property type="protein sequence ID" value="THJ64768.1"/>
    <property type="molecule type" value="Genomic_DNA"/>
</dbReference>
<gene>
    <name evidence="5" type="ORF">E8P82_14175</name>
</gene>
<keyword evidence="1" id="KW-0285">Flavoprotein</keyword>
<dbReference type="Pfam" id="PF03358">
    <property type="entry name" value="FMN_red"/>
    <property type="match status" value="1"/>
</dbReference>
<proteinExistence type="predicted"/>
<dbReference type="NCBIfam" id="TIGR04037">
    <property type="entry name" value="LLM_duo_CE1759"/>
    <property type="match status" value="1"/>
</dbReference>
<evidence type="ECO:0000313" key="6">
    <source>
        <dbReference type="Proteomes" id="UP000305233"/>
    </source>
</evidence>
<protein>
    <recommendedName>
        <fullName evidence="4">NADPH-dependent FMN reductase-like domain-containing protein</fullName>
    </recommendedName>
</protein>
<dbReference type="InterPro" id="IPR023932">
    <property type="entry name" value="CE1759_FMN_reduct"/>
</dbReference>